<dbReference type="PRINTS" id="PR00454">
    <property type="entry name" value="ETSDOMAIN"/>
</dbReference>
<dbReference type="WBParaSite" id="maker-PairedContig_310-snap-gene-1.28-mRNA-1">
    <property type="protein sequence ID" value="maker-PairedContig_310-snap-gene-1.28-mRNA-1"/>
    <property type="gene ID" value="maker-PairedContig_310-snap-gene-1.28"/>
</dbReference>
<dbReference type="FunFam" id="1.10.10.10:FF:000996">
    <property type="entry name" value="Predicted protein"/>
    <property type="match status" value="1"/>
</dbReference>
<keyword evidence="3" id="KW-0539">Nucleus</keyword>
<keyword evidence="2 3" id="KW-0238">DNA-binding</keyword>
<feature type="domain" description="ETS" evidence="5">
    <location>
        <begin position="386"/>
        <end position="469"/>
    </location>
</feature>
<evidence type="ECO:0000313" key="7">
    <source>
        <dbReference type="WBParaSite" id="maker-PairedContig_310-snap-gene-1.28-mRNA-1"/>
    </source>
</evidence>
<dbReference type="PROSITE" id="PS50061">
    <property type="entry name" value="ETS_DOMAIN_3"/>
    <property type="match status" value="1"/>
</dbReference>
<reference evidence="7" key="1">
    <citation type="submission" date="2016-11" db="UniProtKB">
        <authorList>
            <consortium name="WormBaseParasite"/>
        </authorList>
    </citation>
    <scope>IDENTIFICATION</scope>
    <source>
        <strain evidence="7">pt0022</strain>
    </source>
</reference>
<feature type="region of interest" description="Disordered" evidence="4">
    <location>
        <begin position="55"/>
        <end position="82"/>
    </location>
</feature>
<dbReference type="InterPro" id="IPR046328">
    <property type="entry name" value="ETS_fam"/>
</dbReference>
<comment type="similarity">
    <text evidence="1 3">Belongs to the ETS family.</text>
</comment>
<dbReference type="InterPro" id="IPR000418">
    <property type="entry name" value="Ets_dom"/>
</dbReference>
<evidence type="ECO:0000256" key="3">
    <source>
        <dbReference type="RuleBase" id="RU004019"/>
    </source>
</evidence>
<accession>A0A1I8EN96</accession>
<evidence type="ECO:0000256" key="4">
    <source>
        <dbReference type="SAM" id="MobiDB-lite"/>
    </source>
</evidence>
<dbReference type="Pfam" id="PF00178">
    <property type="entry name" value="Ets"/>
    <property type="match status" value="1"/>
</dbReference>
<dbReference type="Gene3D" id="1.10.10.10">
    <property type="entry name" value="Winged helix-like DNA-binding domain superfamily/Winged helix DNA-binding domain"/>
    <property type="match status" value="1"/>
</dbReference>
<dbReference type="InterPro" id="IPR013761">
    <property type="entry name" value="SAM/pointed_sf"/>
</dbReference>
<dbReference type="GO" id="GO:0000981">
    <property type="term" value="F:DNA-binding transcription factor activity, RNA polymerase II-specific"/>
    <property type="evidence" value="ECO:0007669"/>
    <property type="project" value="TreeGrafter"/>
</dbReference>
<feature type="compositionally biased region" description="Polar residues" evidence="4">
    <location>
        <begin position="142"/>
        <end position="169"/>
    </location>
</feature>
<dbReference type="Gene3D" id="1.10.150.50">
    <property type="entry name" value="Transcription Factor, Ets-1"/>
    <property type="match status" value="1"/>
</dbReference>
<dbReference type="InterPro" id="IPR036388">
    <property type="entry name" value="WH-like_DNA-bd_sf"/>
</dbReference>
<evidence type="ECO:0000256" key="2">
    <source>
        <dbReference type="ARBA" id="ARBA00023125"/>
    </source>
</evidence>
<dbReference type="PANTHER" id="PTHR11849">
    <property type="entry name" value="ETS"/>
    <property type="match status" value="1"/>
</dbReference>
<feature type="compositionally biased region" description="Polar residues" evidence="4">
    <location>
        <begin position="58"/>
        <end position="82"/>
    </location>
</feature>
<dbReference type="STRING" id="6293.A0A1I8EN96"/>
<dbReference type="Pfam" id="PF02198">
    <property type="entry name" value="SAM_PNT"/>
    <property type="match status" value="1"/>
</dbReference>
<proteinExistence type="inferred from homology"/>
<dbReference type="PROSITE" id="PS00346">
    <property type="entry name" value="ETS_DOMAIN_2"/>
    <property type="match status" value="1"/>
</dbReference>
<dbReference type="GO" id="GO:0005634">
    <property type="term" value="C:nucleus"/>
    <property type="evidence" value="ECO:0007669"/>
    <property type="project" value="UniProtKB-SubCell"/>
</dbReference>
<comment type="subcellular location">
    <subcellularLocation>
        <location evidence="3">Nucleus</location>
    </subcellularLocation>
</comment>
<dbReference type="GO" id="GO:0043565">
    <property type="term" value="F:sequence-specific DNA binding"/>
    <property type="evidence" value="ECO:0007669"/>
    <property type="project" value="InterPro"/>
</dbReference>
<dbReference type="SUPFAM" id="SSF47769">
    <property type="entry name" value="SAM/Pointed domain"/>
    <property type="match status" value="1"/>
</dbReference>
<dbReference type="GO" id="GO:0030154">
    <property type="term" value="P:cell differentiation"/>
    <property type="evidence" value="ECO:0007669"/>
    <property type="project" value="TreeGrafter"/>
</dbReference>
<evidence type="ECO:0000259" key="5">
    <source>
        <dbReference type="PROSITE" id="PS50061"/>
    </source>
</evidence>
<dbReference type="SMART" id="SM00413">
    <property type="entry name" value="ETS"/>
    <property type="match status" value="1"/>
</dbReference>
<dbReference type="AlphaFoldDB" id="A0A1I8EN96"/>
<dbReference type="PANTHER" id="PTHR11849:SF182">
    <property type="entry name" value="SAM POINTED DOMAIN-CONTAINING ETS TRANSCRIPTION FACTOR"/>
    <property type="match status" value="1"/>
</dbReference>
<dbReference type="SMART" id="SM00251">
    <property type="entry name" value="SAM_PNT"/>
    <property type="match status" value="1"/>
</dbReference>
<protein>
    <submittedName>
        <fullName evidence="7">Uncharacterized protein</fullName>
    </submittedName>
</protein>
<sequence length="474" mass="52842">MDTLNTTVIGTHATLSLNSYHRWNALSPSLMSENDDDNNEACGPMKIEHPFENDDQAYFSNNSAGTTSAEQLQRRQPSGSTTVVPTIPLASCATAAASLSSAFNKRLVSSNRNVLLANERQFHRGLTDNSISISLIKTERNSQSGENSNCYSTATQPSTTAPIGATTTELPGDRRDDEISVPASSVTNTNDAAQMDIYRDLILRHLIQDINTTCTKLGLPTDPQAWSAEHSARWMSEMCVQFQLPPPRQLYMNGRTLLSMTQDDFMINPSPLALNVTEQGELLTSAQDYLNNFNPTNTEAAISMNCYPNNTYQNVSQEGTLLGNATVQQQYYASAQVAGIGILPSPSDSEISSNGSSMNDVNTIDGTVIDARQTGTPQFPRHSGTVHLWHFIRELLDHPKQYSSCVRWVDRQEGTFKIESSHHLARFWGQRKNRAQMNYDKLSRSLRQYYKKGIIQKPEKKQRLVYKFLPPYNL</sequence>
<dbReference type="InterPro" id="IPR003118">
    <property type="entry name" value="Pointed_dom"/>
</dbReference>
<dbReference type="InterPro" id="IPR036390">
    <property type="entry name" value="WH_DNA-bd_sf"/>
</dbReference>
<organism evidence="7">
    <name type="scientific">Wuchereria bancrofti</name>
    <dbReference type="NCBI Taxonomy" id="6293"/>
    <lineage>
        <taxon>Eukaryota</taxon>
        <taxon>Metazoa</taxon>
        <taxon>Ecdysozoa</taxon>
        <taxon>Nematoda</taxon>
        <taxon>Chromadorea</taxon>
        <taxon>Rhabditida</taxon>
        <taxon>Spirurina</taxon>
        <taxon>Spiruromorpha</taxon>
        <taxon>Filarioidea</taxon>
        <taxon>Onchocercidae</taxon>
        <taxon>Wuchereria</taxon>
    </lineage>
</organism>
<dbReference type="SUPFAM" id="SSF46785">
    <property type="entry name" value="Winged helix' DNA-binding domain"/>
    <property type="match status" value="1"/>
</dbReference>
<name>A0A1I8EN96_WUCBA</name>
<evidence type="ECO:0000259" key="6">
    <source>
        <dbReference type="PROSITE" id="PS51433"/>
    </source>
</evidence>
<dbReference type="PROSITE" id="PS51433">
    <property type="entry name" value="PNT"/>
    <property type="match status" value="1"/>
</dbReference>
<feature type="domain" description="PNT" evidence="6">
    <location>
        <begin position="205"/>
        <end position="294"/>
    </location>
</feature>
<feature type="region of interest" description="Disordered" evidence="4">
    <location>
        <begin position="142"/>
        <end position="181"/>
    </location>
</feature>
<evidence type="ECO:0000256" key="1">
    <source>
        <dbReference type="ARBA" id="ARBA00005562"/>
    </source>
</evidence>